<organism evidence="5 6">
    <name type="scientific">Cotesia glomerata</name>
    <name type="common">Lepidopteran parasitic wasp</name>
    <name type="synonym">Apanteles glomeratus</name>
    <dbReference type="NCBI Taxonomy" id="32391"/>
    <lineage>
        <taxon>Eukaryota</taxon>
        <taxon>Metazoa</taxon>
        <taxon>Ecdysozoa</taxon>
        <taxon>Arthropoda</taxon>
        <taxon>Hexapoda</taxon>
        <taxon>Insecta</taxon>
        <taxon>Pterygota</taxon>
        <taxon>Neoptera</taxon>
        <taxon>Endopterygota</taxon>
        <taxon>Hymenoptera</taxon>
        <taxon>Apocrita</taxon>
        <taxon>Ichneumonoidea</taxon>
        <taxon>Braconidae</taxon>
        <taxon>Microgastrinae</taxon>
        <taxon>Cotesia</taxon>
    </lineage>
</organism>
<feature type="signal peptide" evidence="3">
    <location>
        <begin position="1"/>
        <end position="20"/>
    </location>
</feature>
<name>A0AAV7HY85_COTGL</name>
<evidence type="ECO:0000256" key="2">
    <source>
        <dbReference type="ARBA" id="ARBA00022525"/>
    </source>
</evidence>
<dbReference type="EMBL" id="JAHXZJ010001864">
    <property type="protein sequence ID" value="KAH0550053.1"/>
    <property type="molecule type" value="Genomic_DNA"/>
</dbReference>
<feature type="domain" description="Single" evidence="4">
    <location>
        <begin position="33"/>
        <end position="92"/>
    </location>
</feature>
<evidence type="ECO:0000313" key="6">
    <source>
        <dbReference type="Proteomes" id="UP000826195"/>
    </source>
</evidence>
<dbReference type="AlphaFoldDB" id="A0AAV7HY85"/>
<gene>
    <name evidence="5" type="ORF">KQX54_017113</name>
</gene>
<proteinExistence type="predicted"/>
<evidence type="ECO:0000259" key="4">
    <source>
        <dbReference type="SMART" id="SM01318"/>
    </source>
</evidence>
<keyword evidence="3" id="KW-0732">Signal</keyword>
<reference evidence="5 6" key="1">
    <citation type="journal article" date="2021" name="J. Hered.">
        <title>A chromosome-level genome assembly of the parasitoid wasp, Cotesia glomerata (Hymenoptera: Braconidae).</title>
        <authorList>
            <person name="Pinto B.J."/>
            <person name="Weis J.J."/>
            <person name="Gamble T."/>
            <person name="Ode P.J."/>
            <person name="Paul R."/>
            <person name="Zaspel J.M."/>
        </authorList>
    </citation>
    <scope>NUCLEOTIDE SEQUENCE [LARGE SCALE GENOMIC DNA]</scope>
    <source>
        <strain evidence="5">CgM1</strain>
    </source>
</reference>
<sequence>MKAFFIVICAFACLWIQANANCVSLNQKEEGEKIYEAGEKMIQQSECAEYTCHEDGSWTSLGCGVWQCEDAVGYQNYNYSKPYPECCPHPISDCWFGPPGYEAEVRKIYKDGEKYKMESASAGNAATIHGVVAGMLNIIV</sequence>
<evidence type="ECO:0000313" key="5">
    <source>
        <dbReference type="EMBL" id="KAH0550053.1"/>
    </source>
</evidence>
<dbReference type="Pfam" id="PF15430">
    <property type="entry name" value="SVWC"/>
    <property type="match status" value="1"/>
</dbReference>
<protein>
    <recommendedName>
        <fullName evidence="4">Single domain-containing protein</fullName>
    </recommendedName>
</protein>
<dbReference type="InterPro" id="IPR029277">
    <property type="entry name" value="SVWC_dom"/>
</dbReference>
<dbReference type="Proteomes" id="UP000826195">
    <property type="component" value="Unassembled WGS sequence"/>
</dbReference>
<feature type="chain" id="PRO_5043955912" description="Single domain-containing protein" evidence="3">
    <location>
        <begin position="21"/>
        <end position="140"/>
    </location>
</feature>
<comment type="subcellular location">
    <subcellularLocation>
        <location evidence="1">Secreted</location>
    </subcellularLocation>
</comment>
<comment type="caution">
    <text evidence="5">The sequence shown here is derived from an EMBL/GenBank/DDBJ whole genome shotgun (WGS) entry which is preliminary data.</text>
</comment>
<keyword evidence="6" id="KW-1185">Reference proteome</keyword>
<evidence type="ECO:0000256" key="3">
    <source>
        <dbReference type="SAM" id="SignalP"/>
    </source>
</evidence>
<keyword evidence="2" id="KW-0964">Secreted</keyword>
<accession>A0AAV7HY85</accession>
<dbReference type="GO" id="GO:0005576">
    <property type="term" value="C:extracellular region"/>
    <property type="evidence" value="ECO:0007669"/>
    <property type="project" value="UniProtKB-SubCell"/>
</dbReference>
<dbReference type="SMART" id="SM01318">
    <property type="entry name" value="SVWC"/>
    <property type="match status" value="1"/>
</dbReference>
<evidence type="ECO:0000256" key="1">
    <source>
        <dbReference type="ARBA" id="ARBA00004613"/>
    </source>
</evidence>